<sequence>MVQANPNSDFSKPSSAAEFLKGQGNAAFKAGNYQVAIEYYSSAIKSDPSDHILPCNRAMAHLKLNQWKSAEADCTRSLDLLPVANCKALFRRGIARKNLQLWDRALKDLVAASSLEPSNKSILSELDELRAHCKKFTPDSVSPLQSSSSYTDDKASQSHATSTASDSDSSSSDEESEPSNDKAAPSSSKSLTEGDGFLREISSRKISSSETRNKINDTNLTGFGELKRMRQEKEQKAYSVMRADFSTSIRKSKHFELSQNHLKKVSIIVDEGLKAQAIPIKNFNEFERRWTSSACLEARWEVLQSLDPKALRNLFGDHLEPDVLEQILEAVDHAVSSDDIGKITHAARMIEGIDRVSRLGTIKMLLDPKSLEIVKKVIEIFSKRAPSSSMFRLENWET</sequence>
<evidence type="ECO:0000256" key="3">
    <source>
        <dbReference type="ARBA" id="ARBA00038275"/>
    </source>
</evidence>
<evidence type="ECO:0000259" key="7">
    <source>
        <dbReference type="Pfam" id="PF13877"/>
    </source>
</evidence>
<evidence type="ECO:0000313" key="9">
    <source>
        <dbReference type="Proteomes" id="UP001153365"/>
    </source>
</evidence>
<proteinExistence type="inferred from homology"/>
<reference evidence="8" key="1">
    <citation type="submission" date="2022-06" db="EMBL/GenBank/DDBJ databases">
        <authorList>
            <consortium name="SYNGENTA / RWTH Aachen University"/>
        </authorList>
    </citation>
    <scope>NUCLEOTIDE SEQUENCE</scope>
</reference>
<dbReference type="SUPFAM" id="SSF48452">
    <property type="entry name" value="TPR-like"/>
    <property type="match status" value="1"/>
</dbReference>
<feature type="compositionally biased region" description="Low complexity" evidence="6">
    <location>
        <begin position="140"/>
        <end position="149"/>
    </location>
</feature>
<dbReference type="GO" id="GO:0101031">
    <property type="term" value="C:protein folding chaperone complex"/>
    <property type="evidence" value="ECO:0007669"/>
    <property type="project" value="TreeGrafter"/>
</dbReference>
<evidence type="ECO:0000256" key="4">
    <source>
        <dbReference type="ARBA" id="ARBA00040133"/>
    </source>
</evidence>
<feature type="domain" description="RNA-polymerase II-associated protein 3-like C-terminal" evidence="7">
    <location>
        <begin position="280"/>
        <end position="369"/>
    </location>
</feature>
<gene>
    <name evidence="8" type="ORF">PPACK8108_LOCUS10171</name>
</gene>
<dbReference type="Pfam" id="PF13432">
    <property type="entry name" value="TPR_16"/>
    <property type="match status" value="1"/>
</dbReference>
<name>A0AAV0AZC4_PHAPC</name>
<dbReference type="EMBL" id="CALTRL010002270">
    <property type="protein sequence ID" value="CAH7675196.1"/>
    <property type="molecule type" value="Genomic_DNA"/>
</dbReference>
<dbReference type="PROSITE" id="PS50005">
    <property type="entry name" value="TPR"/>
    <property type="match status" value="1"/>
</dbReference>
<dbReference type="AlphaFoldDB" id="A0AAV0AZC4"/>
<feature type="region of interest" description="Disordered" evidence="6">
    <location>
        <begin position="137"/>
        <end position="224"/>
    </location>
</feature>
<evidence type="ECO:0000313" key="8">
    <source>
        <dbReference type="EMBL" id="CAH7675196.1"/>
    </source>
</evidence>
<dbReference type="InterPro" id="IPR011990">
    <property type="entry name" value="TPR-like_helical_dom_sf"/>
</dbReference>
<comment type="similarity">
    <text evidence="3">Belongs to the RPAP3 family.</text>
</comment>
<evidence type="ECO:0000256" key="2">
    <source>
        <dbReference type="ARBA" id="ARBA00022803"/>
    </source>
</evidence>
<evidence type="ECO:0000256" key="5">
    <source>
        <dbReference type="PROSITE-ProRule" id="PRU00339"/>
    </source>
</evidence>
<feature type="repeat" description="TPR" evidence="5">
    <location>
        <begin position="17"/>
        <end position="50"/>
    </location>
</feature>
<accession>A0AAV0AZC4</accession>
<evidence type="ECO:0000256" key="1">
    <source>
        <dbReference type="ARBA" id="ARBA00022737"/>
    </source>
</evidence>
<dbReference type="InterPro" id="IPR019734">
    <property type="entry name" value="TPR_rpt"/>
</dbReference>
<dbReference type="Proteomes" id="UP001153365">
    <property type="component" value="Unassembled WGS sequence"/>
</dbReference>
<dbReference type="Gene3D" id="1.25.40.10">
    <property type="entry name" value="Tetratricopeptide repeat domain"/>
    <property type="match status" value="1"/>
</dbReference>
<organism evidence="8 9">
    <name type="scientific">Phakopsora pachyrhizi</name>
    <name type="common">Asian soybean rust disease fungus</name>
    <dbReference type="NCBI Taxonomy" id="170000"/>
    <lineage>
        <taxon>Eukaryota</taxon>
        <taxon>Fungi</taxon>
        <taxon>Dikarya</taxon>
        <taxon>Basidiomycota</taxon>
        <taxon>Pucciniomycotina</taxon>
        <taxon>Pucciniomycetes</taxon>
        <taxon>Pucciniales</taxon>
        <taxon>Phakopsoraceae</taxon>
        <taxon>Phakopsora</taxon>
    </lineage>
</organism>
<protein>
    <recommendedName>
        <fullName evidence="4">RNA polymerase II-associated protein 3</fullName>
    </recommendedName>
</protein>
<dbReference type="InterPro" id="IPR051966">
    <property type="entry name" value="RPAP3"/>
</dbReference>
<feature type="compositionally biased region" description="Low complexity" evidence="6">
    <location>
        <begin position="157"/>
        <end position="170"/>
    </location>
</feature>
<dbReference type="PANTHER" id="PTHR46423:SF1">
    <property type="entry name" value="RNA POLYMERASE II-ASSOCIATED PROTEIN 3"/>
    <property type="match status" value="1"/>
</dbReference>
<keyword evidence="2 5" id="KW-0802">TPR repeat</keyword>
<comment type="caution">
    <text evidence="8">The sequence shown here is derived from an EMBL/GenBank/DDBJ whole genome shotgun (WGS) entry which is preliminary data.</text>
</comment>
<keyword evidence="1" id="KW-0677">Repeat</keyword>
<dbReference type="PANTHER" id="PTHR46423">
    <property type="entry name" value="RNA POLYMERASE II-ASSOCIATED PROTEIN 3"/>
    <property type="match status" value="1"/>
</dbReference>
<dbReference type="Pfam" id="PF13877">
    <property type="entry name" value="RPAP3_C"/>
    <property type="match status" value="1"/>
</dbReference>
<keyword evidence="9" id="KW-1185">Reference proteome</keyword>
<dbReference type="SMART" id="SM00028">
    <property type="entry name" value="TPR"/>
    <property type="match status" value="3"/>
</dbReference>
<evidence type="ECO:0000256" key="6">
    <source>
        <dbReference type="SAM" id="MobiDB-lite"/>
    </source>
</evidence>
<dbReference type="InterPro" id="IPR025986">
    <property type="entry name" value="RPAP3-like_C"/>
</dbReference>